<keyword evidence="3" id="KW-1003">Cell membrane</keyword>
<dbReference type="Pfam" id="PF02417">
    <property type="entry name" value="Chromate_transp"/>
    <property type="match status" value="1"/>
</dbReference>
<evidence type="ECO:0000256" key="2">
    <source>
        <dbReference type="ARBA" id="ARBA00005262"/>
    </source>
</evidence>
<keyword evidence="5 7" id="KW-1133">Transmembrane helix</keyword>
<evidence type="ECO:0000313" key="9">
    <source>
        <dbReference type="Proteomes" id="UP000648984"/>
    </source>
</evidence>
<reference evidence="8 9" key="1">
    <citation type="submission" date="2019-12" db="EMBL/GenBank/DDBJ databases">
        <title>Comparative genomics gives insights into the taxonomy of the Azoarcus-Aromatoleum group and reveals separate origins of nif in the plant-associated Azoarcus and non-plant-associated Aromatoleum sub-groups.</title>
        <authorList>
            <person name="Lafos M."/>
            <person name="Maluk M."/>
            <person name="Batista M."/>
            <person name="Junghare M."/>
            <person name="Carmona M."/>
            <person name="Faoro H."/>
            <person name="Cruz L.M."/>
            <person name="Battistoni F."/>
            <person name="De Souza E."/>
            <person name="Pedrosa F."/>
            <person name="Chen W.-M."/>
            <person name="Poole P.S."/>
            <person name="Dixon R.A."/>
            <person name="James E.K."/>
        </authorList>
    </citation>
    <scope>NUCLEOTIDE SEQUENCE [LARGE SCALE GENOMIC DNA]</scope>
    <source>
        <strain evidence="8 9">22Lin</strain>
    </source>
</reference>
<comment type="caution">
    <text evidence="8">The sequence shown here is derived from an EMBL/GenBank/DDBJ whole genome shotgun (WGS) entry which is preliminary data.</text>
</comment>
<dbReference type="PANTHER" id="PTHR43663">
    <property type="entry name" value="CHROMATE TRANSPORT PROTEIN-RELATED"/>
    <property type="match status" value="1"/>
</dbReference>
<comment type="subcellular location">
    <subcellularLocation>
        <location evidence="1">Cell membrane</location>
        <topology evidence="1">Multi-pass membrane protein</topology>
    </subcellularLocation>
</comment>
<sequence>MSRPPVVADSRTAPHIAPPSLGELFRACSRVGLSGFGGVLPLLRHLLVDERRLMSGADFNALLGLCQFLPGSNVVNLAVCVGARFHGARGAIVATAGLLLGPFLVMMALATAYGLWGQLAIVQDMLRGIAAAGAGLLFATALKMARNVPERWIYLPFSALILVALVVLRLPLPPLMLALLGITGLIAYRRARNAAAIATSAGEERA</sequence>
<evidence type="ECO:0000256" key="7">
    <source>
        <dbReference type="SAM" id="Phobius"/>
    </source>
</evidence>
<keyword evidence="6 7" id="KW-0472">Membrane</keyword>
<accession>A0ABX1Q9Q2</accession>
<proteinExistence type="inferred from homology"/>
<dbReference type="InterPro" id="IPR052518">
    <property type="entry name" value="CHR_Transporter"/>
</dbReference>
<feature type="transmembrane region" description="Helical" evidence="7">
    <location>
        <begin position="125"/>
        <end position="145"/>
    </location>
</feature>
<feature type="transmembrane region" description="Helical" evidence="7">
    <location>
        <begin position="91"/>
        <end position="113"/>
    </location>
</feature>
<evidence type="ECO:0000256" key="6">
    <source>
        <dbReference type="ARBA" id="ARBA00023136"/>
    </source>
</evidence>
<evidence type="ECO:0000256" key="3">
    <source>
        <dbReference type="ARBA" id="ARBA00022475"/>
    </source>
</evidence>
<dbReference type="InterPro" id="IPR003370">
    <property type="entry name" value="Chromate_transpt"/>
</dbReference>
<keyword evidence="4 7" id="KW-0812">Transmembrane</keyword>
<organism evidence="8 9">
    <name type="scientific">Aromatoleum diolicum</name>
    <dbReference type="NCBI Taxonomy" id="75796"/>
    <lineage>
        <taxon>Bacteria</taxon>
        <taxon>Pseudomonadati</taxon>
        <taxon>Pseudomonadota</taxon>
        <taxon>Betaproteobacteria</taxon>
        <taxon>Rhodocyclales</taxon>
        <taxon>Rhodocyclaceae</taxon>
        <taxon>Aromatoleum</taxon>
    </lineage>
</organism>
<gene>
    <name evidence="8" type="ORF">GPA25_07975</name>
</gene>
<dbReference type="Proteomes" id="UP000648984">
    <property type="component" value="Unassembled WGS sequence"/>
</dbReference>
<comment type="similarity">
    <text evidence="2">Belongs to the chromate ion transporter (CHR) (TC 2.A.51) family.</text>
</comment>
<evidence type="ECO:0000256" key="4">
    <source>
        <dbReference type="ARBA" id="ARBA00022692"/>
    </source>
</evidence>
<name>A0ABX1Q9Q2_9RHOO</name>
<dbReference type="RefSeq" id="WP_169259848.1">
    <property type="nucleotide sequence ID" value="NZ_WTVQ01000010.1"/>
</dbReference>
<feature type="transmembrane region" description="Helical" evidence="7">
    <location>
        <begin position="59"/>
        <end position="79"/>
    </location>
</feature>
<dbReference type="EMBL" id="WTVQ01000010">
    <property type="protein sequence ID" value="NMG74698.1"/>
    <property type="molecule type" value="Genomic_DNA"/>
</dbReference>
<protein>
    <submittedName>
        <fullName evidence="8">Chromate transporter</fullName>
    </submittedName>
</protein>
<evidence type="ECO:0000313" key="8">
    <source>
        <dbReference type="EMBL" id="NMG74698.1"/>
    </source>
</evidence>
<dbReference type="PANTHER" id="PTHR43663:SF1">
    <property type="entry name" value="CHROMATE TRANSPORTER"/>
    <property type="match status" value="1"/>
</dbReference>
<evidence type="ECO:0000256" key="1">
    <source>
        <dbReference type="ARBA" id="ARBA00004651"/>
    </source>
</evidence>
<keyword evidence="9" id="KW-1185">Reference proteome</keyword>
<evidence type="ECO:0000256" key="5">
    <source>
        <dbReference type="ARBA" id="ARBA00022989"/>
    </source>
</evidence>